<evidence type="ECO:0000313" key="3">
    <source>
        <dbReference type="Proteomes" id="UP001178322"/>
    </source>
</evidence>
<accession>A0AAX3WYG8</accession>
<evidence type="ECO:0000313" key="2">
    <source>
        <dbReference type="EMBL" id="WHY52048.1"/>
    </source>
</evidence>
<dbReference type="EMBL" id="CP126101">
    <property type="protein sequence ID" value="WHY52048.1"/>
    <property type="molecule type" value="Genomic_DNA"/>
</dbReference>
<dbReference type="AlphaFoldDB" id="A0AAX3WYG8"/>
<evidence type="ECO:0000256" key="1">
    <source>
        <dbReference type="SAM" id="Phobius"/>
    </source>
</evidence>
<sequence>MIKCRKAKKLLGEFGQGLDKATREAIDGTGIAIDQMETWGQAVAEGGDKGKQAIIEMNTALMGIKDETKRNEIGVLMYGTLWEEQGDKISQTLQNAENHMKSTDDMQNKLTGDIAKMDADPAYRLTEAMGSIKETLAPLLAGIAEFVAKIAEWVSNNAELTAAIVAIVSTIGILVGLFAALMPAIGGLVTAWPALAAAVGAIISPVGLVVAAIAGIGIALVAAYQNSETFRENVQVVFSKIKEIAVAVFETVASFIGEKIAQIKQFWDQNGQQILKAVENVFNGIKTVIEFVMPAVKLVIETVWNAIKQVIDGALNVIMGAIKTFSGLFTGDFSKMWEGVKQIFKGAIDLVVGWMTLSFFGGIKTIVTNLAKTGVSLLKGMWDDIVKFFTSMGSKASSTVSSFSTSVLNFFKNLATNTTSTISNMVTSVVNFVKTLATNFVNTVSTMKTNVVNKMTEIKDGMIEKIKSLPEKFVGIGKDIINGLIKGISAMTANVLESITGVVDGVVNKAKNLLGIKSPSRVFAQIGAWVSEGWAIGIEEKGSMVKNAVSDIALTAQDIAEHYVNEEKKLRSGANSEIAKIEKDKATEIAKIEKRMHEDVTKIQRAASSKKKKTTQDDALKIQRIREDAAAKILKLETTSDEKIKSLKSKSTKEIIDLESKMNKDLLEETKRYIDDKKSLDQLSLIEEAQIWEQSMKLFAEGTQERVKAQQEYKKATETVSKEITAINTDFSNQIQKINDDLIKQEETLTKAYTDAVDKRAQSLVSFKGLFDEFKVEMDVTGEQLIANLFSQVDGFKLWQKEIEKISGRAIDKGLLEELRQMGPNALPELVALNQLTDSQLQQYSNLYKEKSKLARTQAETELKGMKDDADKRISELRKAANDQLDTLKKEWNDKIKSLTNATSTELSTLEQIGVDAGNGLLNGLSSTSESIRKKALEIAESVSKTISGALKIKSPSRVTMGFGVNINEGLIKGIEQSQNKLQGAMNNVYGSLASSANKSQANQIAQQQQIINQSSNIDLSTLVAAITQLASRPVETIINMEGQQVARAVTPFVTNIMGNNYNSELRRSGVK</sequence>
<keyword evidence="1" id="KW-0812">Transmembrane</keyword>
<dbReference type="Proteomes" id="UP001178322">
    <property type="component" value="Chromosome"/>
</dbReference>
<feature type="transmembrane region" description="Helical" evidence="1">
    <location>
        <begin position="191"/>
        <end position="224"/>
    </location>
</feature>
<dbReference type="RefSeq" id="WP_283870535.1">
    <property type="nucleotide sequence ID" value="NZ_CP126101.1"/>
</dbReference>
<gene>
    <name evidence="2" type="ORF">QNH24_02110</name>
</gene>
<reference evidence="2" key="1">
    <citation type="submission" date="2023-05" db="EMBL/GenBank/DDBJ databases">
        <title>Comparative genomics of Bacillaceae isolates and their secondary metabolite potential.</title>
        <authorList>
            <person name="Song L."/>
            <person name="Nielsen L.J."/>
            <person name="Mohite O."/>
            <person name="Xu X."/>
            <person name="Weber T."/>
            <person name="Kovacs A.T."/>
        </authorList>
    </citation>
    <scope>NUCLEOTIDE SEQUENCE</scope>
    <source>
        <strain evidence="2">LY1</strain>
    </source>
</reference>
<keyword evidence="1" id="KW-1133">Transmembrane helix</keyword>
<dbReference type="PANTHER" id="PTHR37813:SF1">
    <property type="entry name" value="FELS-2 PROPHAGE PROTEIN"/>
    <property type="match status" value="1"/>
</dbReference>
<feature type="transmembrane region" description="Helical" evidence="1">
    <location>
        <begin position="160"/>
        <end position="185"/>
    </location>
</feature>
<proteinExistence type="predicted"/>
<name>A0AAX3WYG8_9BACI</name>
<organism evidence="2 3">
    <name type="scientific">Lysinibacillus pakistanensis</name>
    <dbReference type="NCBI Taxonomy" id="759811"/>
    <lineage>
        <taxon>Bacteria</taxon>
        <taxon>Bacillati</taxon>
        <taxon>Bacillota</taxon>
        <taxon>Bacilli</taxon>
        <taxon>Bacillales</taxon>
        <taxon>Bacillaceae</taxon>
        <taxon>Lysinibacillus</taxon>
    </lineage>
</organism>
<protein>
    <recommendedName>
        <fullName evidence="4">Phage tail tape measure protein</fullName>
    </recommendedName>
</protein>
<dbReference type="PANTHER" id="PTHR37813">
    <property type="entry name" value="FELS-2 PROPHAGE PROTEIN"/>
    <property type="match status" value="1"/>
</dbReference>
<feature type="transmembrane region" description="Helical" evidence="1">
    <location>
        <begin position="343"/>
        <end position="363"/>
    </location>
</feature>
<keyword evidence="1" id="KW-0472">Membrane</keyword>
<evidence type="ECO:0008006" key="4">
    <source>
        <dbReference type="Google" id="ProtNLM"/>
    </source>
</evidence>